<dbReference type="OrthoDB" id="260519at2759"/>
<dbReference type="OMA" id="ISYCEHE"/>
<evidence type="ECO:0000259" key="6">
    <source>
        <dbReference type="PROSITE" id="PS50255"/>
    </source>
</evidence>
<dbReference type="InterPro" id="IPR036400">
    <property type="entry name" value="Cyt_B5-like_heme/steroid_sf"/>
</dbReference>
<sequence length="342" mass="39297">MAPNLSGKIAQNDEEPPSSFPGIWKTPSGRETPFRSGYNWMESKRLDDDIGNLWRVHDKLYDLTPFIHKHPGGPDWLELTQGTDITEAFETSHIVNVDLVEKNLAKFYVQDATKPRISPYTFKENGFFKTLKKKIAPIMTTVGTGPTNQVILMQDGMVAMFLGCMLLGTWLDSTVLKIISGFFLAVQLIGAHNFFHLKDNWRKYYFDLGLLSSHEWKITHSLSHHLYPNTLMDIELELFPTYQFLPNRPKNFILRWYGPVIYSHLLYIVGFWMELGRRIFKIAMGEQKLRVENGIVFLQLVPLVMIAPTVQAGIWSWIFIHSVASFTFLTQGANAAHHHPDE</sequence>
<feature type="transmembrane region" description="Helical" evidence="4">
    <location>
        <begin position="151"/>
        <end position="171"/>
    </location>
</feature>
<dbReference type="InterPro" id="IPR001199">
    <property type="entry name" value="Cyt_B5-like_heme/steroid-bd"/>
</dbReference>
<evidence type="ECO:0000256" key="2">
    <source>
        <dbReference type="ARBA" id="ARBA00022723"/>
    </source>
</evidence>
<evidence type="ECO:0000256" key="5">
    <source>
        <dbReference type="SAM" id="MobiDB-lite"/>
    </source>
</evidence>
<keyword evidence="2 4" id="KW-0479">Metal-binding</keyword>
<keyword evidence="4" id="KW-0472">Membrane</keyword>
<dbReference type="InterPro" id="IPR053100">
    <property type="entry name" value="Cytochrome_b5-related"/>
</dbReference>
<feature type="region of interest" description="Disordered" evidence="5">
    <location>
        <begin position="1"/>
        <end position="28"/>
    </location>
</feature>
<keyword evidence="1 4" id="KW-0349">Heme</keyword>
<evidence type="ECO:0000313" key="7">
    <source>
        <dbReference type="EMBL" id="OXA51195.1"/>
    </source>
</evidence>
<dbReference type="PROSITE" id="PS00191">
    <property type="entry name" value="CYTOCHROME_B5_1"/>
    <property type="match status" value="1"/>
</dbReference>
<comment type="caution">
    <text evidence="7">The sequence shown here is derived from an EMBL/GenBank/DDBJ whole genome shotgun (WGS) entry which is preliminary data.</text>
</comment>
<proteinExistence type="inferred from homology"/>
<dbReference type="EMBL" id="LNIX01000008">
    <property type="protein sequence ID" value="OXA51195.1"/>
    <property type="molecule type" value="Genomic_DNA"/>
</dbReference>
<dbReference type="SMART" id="SM01117">
    <property type="entry name" value="Cyt-b5"/>
    <property type="match status" value="1"/>
</dbReference>
<reference evidence="7 8" key="1">
    <citation type="submission" date="2015-12" db="EMBL/GenBank/DDBJ databases">
        <title>The genome of Folsomia candida.</title>
        <authorList>
            <person name="Faddeeva A."/>
            <person name="Derks M.F."/>
            <person name="Anvar Y."/>
            <person name="Smit S."/>
            <person name="Van Straalen N."/>
            <person name="Roelofs D."/>
        </authorList>
    </citation>
    <scope>NUCLEOTIDE SEQUENCE [LARGE SCALE GENOMIC DNA]</scope>
    <source>
        <strain evidence="7 8">VU population</strain>
        <tissue evidence="7">Whole body</tissue>
    </source>
</reference>
<dbReference type="Gene3D" id="3.10.120.10">
    <property type="entry name" value="Cytochrome b5-like heme/steroid binding domain"/>
    <property type="match status" value="1"/>
</dbReference>
<dbReference type="InterPro" id="IPR018506">
    <property type="entry name" value="Cyt_B5_heme-BS"/>
</dbReference>
<feature type="domain" description="Cytochrome b5 heme-binding" evidence="6">
    <location>
        <begin position="35"/>
        <end position="113"/>
    </location>
</feature>
<dbReference type="Pfam" id="PF00173">
    <property type="entry name" value="Cyt-b5"/>
    <property type="match status" value="1"/>
</dbReference>
<keyword evidence="3 4" id="KW-0408">Iron</keyword>
<accession>A0A226E0C0</accession>
<gene>
    <name evidence="7" type="ORF">Fcan01_14369</name>
</gene>
<evidence type="ECO:0000313" key="8">
    <source>
        <dbReference type="Proteomes" id="UP000198287"/>
    </source>
</evidence>
<comment type="similarity">
    <text evidence="4">Belongs to the cytochrome b5 family.</text>
</comment>
<dbReference type="PROSITE" id="PS50255">
    <property type="entry name" value="CYTOCHROME_B5_2"/>
    <property type="match status" value="1"/>
</dbReference>
<keyword evidence="4" id="KW-0812">Transmembrane</keyword>
<dbReference type="GO" id="GO:0020037">
    <property type="term" value="F:heme binding"/>
    <property type="evidence" value="ECO:0007669"/>
    <property type="project" value="UniProtKB-UniRule"/>
</dbReference>
<evidence type="ECO:0000256" key="1">
    <source>
        <dbReference type="ARBA" id="ARBA00022617"/>
    </source>
</evidence>
<protein>
    <submittedName>
        <fullName evidence="7">Cytochrome b5-related protein</fullName>
    </submittedName>
</protein>
<keyword evidence="4" id="KW-1133">Transmembrane helix</keyword>
<organism evidence="7 8">
    <name type="scientific">Folsomia candida</name>
    <name type="common">Springtail</name>
    <dbReference type="NCBI Taxonomy" id="158441"/>
    <lineage>
        <taxon>Eukaryota</taxon>
        <taxon>Metazoa</taxon>
        <taxon>Ecdysozoa</taxon>
        <taxon>Arthropoda</taxon>
        <taxon>Hexapoda</taxon>
        <taxon>Collembola</taxon>
        <taxon>Entomobryomorpha</taxon>
        <taxon>Isotomoidea</taxon>
        <taxon>Isotomidae</taxon>
        <taxon>Proisotominae</taxon>
        <taxon>Folsomia</taxon>
    </lineage>
</organism>
<evidence type="ECO:0000256" key="4">
    <source>
        <dbReference type="RuleBase" id="RU362121"/>
    </source>
</evidence>
<name>A0A226E0C0_FOLCA</name>
<dbReference type="SUPFAM" id="SSF55856">
    <property type="entry name" value="Cytochrome b5-like heme/steroid binding domain"/>
    <property type="match status" value="1"/>
</dbReference>
<keyword evidence="8" id="KW-1185">Reference proteome</keyword>
<dbReference type="Proteomes" id="UP000198287">
    <property type="component" value="Unassembled WGS sequence"/>
</dbReference>
<feature type="transmembrane region" description="Helical" evidence="4">
    <location>
        <begin position="178"/>
        <end position="195"/>
    </location>
</feature>
<feature type="transmembrane region" description="Helical" evidence="4">
    <location>
        <begin position="296"/>
        <end position="320"/>
    </location>
</feature>
<evidence type="ECO:0000256" key="3">
    <source>
        <dbReference type="ARBA" id="ARBA00023004"/>
    </source>
</evidence>
<dbReference type="PANTHER" id="PTHR16740:SF1">
    <property type="entry name" value="CYTOCHROME B5-RELATED PROTEIN-RELATED"/>
    <property type="match status" value="1"/>
</dbReference>
<dbReference type="AlphaFoldDB" id="A0A226E0C0"/>
<dbReference type="PANTHER" id="PTHR16740">
    <property type="entry name" value="CYTOCHROME B5-RELATED PROTEIN-RELATED"/>
    <property type="match status" value="1"/>
</dbReference>
<comment type="caution">
    <text evidence="4">Lacks conserved residue(s) required for the propagation of feature annotation.</text>
</comment>
<feature type="transmembrane region" description="Helical" evidence="4">
    <location>
        <begin position="256"/>
        <end position="275"/>
    </location>
</feature>
<dbReference type="GO" id="GO:0046872">
    <property type="term" value="F:metal ion binding"/>
    <property type="evidence" value="ECO:0007669"/>
    <property type="project" value="UniProtKB-UniRule"/>
</dbReference>